<organism evidence="2 3">
    <name type="scientific">Linnemannia elongata AG-77</name>
    <dbReference type="NCBI Taxonomy" id="1314771"/>
    <lineage>
        <taxon>Eukaryota</taxon>
        <taxon>Fungi</taxon>
        <taxon>Fungi incertae sedis</taxon>
        <taxon>Mucoromycota</taxon>
        <taxon>Mortierellomycotina</taxon>
        <taxon>Mortierellomycetes</taxon>
        <taxon>Mortierellales</taxon>
        <taxon>Mortierellaceae</taxon>
        <taxon>Linnemannia</taxon>
    </lineage>
</organism>
<evidence type="ECO:0000313" key="2">
    <source>
        <dbReference type="EMBL" id="OAQ36395.1"/>
    </source>
</evidence>
<feature type="signal peptide" evidence="1">
    <location>
        <begin position="1"/>
        <end position="20"/>
    </location>
</feature>
<sequence>MLDLCLLFAFAATITNISHSYQTPILVLHTSTSLSYSQLHLPLTVFVFMPFHPSLPSFFPSFLIHPLPHPTLFTDRIAILGLIIES</sequence>
<evidence type="ECO:0000256" key="1">
    <source>
        <dbReference type="SAM" id="SignalP"/>
    </source>
</evidence>
<proteinExistence type="predicted"/>
<protein>
    <recommendedName>
        <fullName evidence="4">Secreted protein</fullName>
    </recommendedName>
</protein>
<feature type="chain" id="PRO_5008276872" description="Secreted protein" evidence="1">
    <location>
        <begin position="21"/>
        <end position="86"/>
    </location>
</feature>
<evidence type="ECO:0000313" key="3">
    <source>
        <dbReference type="Proteomes" id="UP000078512"/>
    </source>
</evidence>
<accession>A0A197KFU0</accession>
<dbReference type="EMBL" id="KV442011">
    <property type="protein sequence ID" value="OAQ36395.1"/>
    <property type="molecule type" value="Genomic_DNA"/>
</dbReference>
<keyword evidence="3" id="KW-1185">Reference proteome</keyword>
<dbReference type="Proteomes" id="UP000078512">
    <property type="component" value="Unassembled WGS sequence"/>
</dbReference>
<dbReference type="AlphaFoldDB" id="A0A197KFU0"/>
<keyword evidence="1" id="KW-0732">Signal</keyword>
<gene>
    <name evidence="2" type="ORF">K457DRAFT_160457</name>
</gene>
<name>A0A197KFU0_9FUNG</name>
<evidence type="ECO:0008006" key="4">
    <source>
        <dbReference type="Google" id="ProtNLM"/>
    </source>
</evidence>
<reference evidence="2 3" key="1">
    <citation type="submission" date="2016-05" db="EMBL/GenBank/DDBJ databases">
        <title>Genome sequencing reveals origins of a unique bacterial endosymbiosis in the earliest lineages of terrestrial Fungi.</title>
        <authorList>
            <consortium name="DOE Joint Genome Institute"/>
            <person name="Uehling J."/>
            <person name="Gryganskyi A."/>
            <person name="Hameed K."/>
            <person name="Tschaplinski T."/>
            <person name="Misztal P."/>
            <person name="Wu S."/>
            <person name="Desiro A."/>
            <person name="Vande Pol N."/>
            <person name="Du Z.-Y."/>
            <person name="Zienkiewicz A."/>
            <person name="Zienkiewicz K."/>
            <person name="Morin E."/>
            <person name="Tisserant E."/>
            <person name="Splivallo R."/>
            <person name="Hainaut M."/>
            <person name="Henrissat B."/>
            <person name="Ohm R."/>
            <person name="Kuo A."/>
            <person name="Yan J."/>
            <person name="Lipzen A."/>
            <person name="Nolan M."/>
            <person name="Labutti K."/>
            <person name="Barry K."/>
            <person name="Goldstein A."/>
            <person name="Labbe J."/>
            <person name="Schadt C."/>
            <person name="Tuskan G."/>
            <person name="Grigoriev I."/>
            <person name="Martin F."/>
            <person name="Vilgalys R."/>
            <person name="Bonito G."/>
        </authorList>
    </citation>
    <scope>NUCLEOTIDE SEQUENCE [LARGE SCALE GENOMIC DNA]</scope>
    <source>
        <strain evidence="2 3">AG-77</strain>
    </source>
</reference>